<feature type="transmembrane region" description="Helical" evidence="11">
    <location>
        <begin position="826"/>
        <end position="844"/>
    </location>
</feature>
<organism evidence="13 14">
    <name type="scientific">Anisakis simplex</name>
    <name type="common">Herring worm</name>
    <dbReference type="NCBI Taxonomy" id="6269"/>
    <lineage>
        <taxon>Eukaryota</taxon>
        <taxon>Metazoa</taxon>
        <taxon>Ecdysozoa</taxon>
        <taxon>Nematoda</taxon>
        <taxon>Chromadorea</taxon>
        <taxon>Rhabditida</taxon>
        <taxon>Spirurina</taxon>
        <taxon>Ascaridomorpha</taxon>
        <taxon>Ascaridoidea</taxon>
        <taxon>Anisakidae</taxon>
        <taxon>Anisakis</taxon>
        <taxon>Anisakis simplex complex</taxon>
    </lineage>
</organism>
<feature type="compositionally biased region" description="Basic and acidic residues" evidence="10">
    <location>
        <begin position="1374"/>
        <end position="1383"/>
    </location>
</feature>
<evidence type="ECO:0000256" key="5">
    <source>
        <dbReference type="ARBA" id="ARBA00022989"/>
    </source>
</evidence>
<dbReference type="PANTHER" id="PTHR10110">
    <property type="entry name" value="SODIUM/HYDROGEN EXCHANGER"/>
    <property type="match status" value="1"/>
</dbReference>
<accession>A0A3P6RMJ6</accession>
<feature type="transmembrane region" description="Helical" evidence="11">
    <location>
        <begin position="247"/>
        <end position="276"/>
    </location>
</feature>
<dbReference type="Gene3D" id="6.10.140.1330">
    <property type="match status" value="1"/>
</dbReference>
<dbReference type="GO" id="GO:0098719">
    <property type="term" value="P:sodium ion import across plasma membrane"/>
    <property type="evidence" value="ECO:0007669"/>
    <property type="project" value="TreeGrafter"/>
</dbReference>
<dbReference type="GO" id="GO:0005886">
    <property type="term" value="C:plasma membrane"/>
    <property type="evidence" value="ECO:0007669"/>
    <property type="project" value="UniProtKB-SubCell"/>
</dbReference>
<dbReference type="EMBL" id="UYRR01031106">
    <property type="protein sequence ID" value="VDK45914.1"/>
    <property type="molecule type" value="Genomic_DNA"/>
</dbReference>
<feature type="compositionally biased region" description="Polar residues" evidence="10">
    <location>
        <begin position="1408"/>
        <end position="1428"/>
    </location>
</feature>
<feature type="region of interest" description="Disordered" evidence="10">
    <location>
        <begin position="1355"/>
        <end position="1428"/>
    </location>
</feature>
<evidence type="ECO:0000256" key="3">
    <source>
        <dbReference type="ARBA" id="ARBA00022475"/>
    </source>
</evidence>
<keyword evidence="6" id="KW-0915">Sodium</keyword>
<reference evidence="13 14" key="1">
    <citation type="submission" date="2018-11" db="EMBL/GenBank/DDBJ databases">
        <authorList>
            <consortium name="Pathogen Informatics"/>
        </authorList>
    </citation>
    <scope>NUCLEOTIDE SEQUENCE [LARGE SCALE GENOMIC DNA]</scope>
</reference>
<feature type="transmembrane region" description="Helical" evidence="11">
    <location>
        <begin position="451"/>
        <end position="474"/>
    </location>
</feature>
<keyword evidence="4 11" id="KW-0812">Transmembrane</keyword>
<evidence type="ECO:0000256" key="8">
    <source>
        <dbReference type="ARBA" id="ARBA00023136"/>
    </source>
</evidence>
<dbReference type="GO" id="GO:0015385">
    <property type="term" value="F:sodium:proton antiporter activity"/>
    <property type="evidence" value="ECO:0007669"/>
    <property type="project" value="InterPro"/>
</dbReference>
<evidence type="ECO:0000313" key="14">
    <source>
        <dbReference type="Proteomes" id="UP000267096"/>
    </source>
</evidence>
<feature type="transmembrane region" description="Helical" evidence="11">
    <location>
        <begin position="341"/>
        <end position="362"/>
    </location>
</feature>
<dbReference type="InterPro" id="IPR006153">
    <property type="entry name" value="Cation/H_exchanger_TM"/>
</dbReference>
<dbReference type="GO" id="GO:0051453">
    <property type="term" value="P:regulation of intracellular pH"/>
    <property type="evidence" value="ECO:0007669"/>
    <property type="project" value="TreeGrafter"/>
</dbReference>
<evidence type="ECO:0000256" key="9">
    <source>
        <dbReference type="ARBA" id="ARBA00023201"/>
    </source>
</evidence>
<evidence type="ECO:0000256" key="2">
    <source>
        <dbReference type="ARBA" id="ARBA00022448"/>
    </source>
</evidence>
<feature type="transmembrane region" description="Helical" evidence="11">
    <location>
        <begin position="709"/>
        <end position="731"/>
    </location>
</feature>
<feature type="domain" description="Cation/H+ exchanger transmembrane" evidence="12">
    <location>
        <begin position="36"/>
        <end position="475"/>
    </location>
</feature>
<keyword evidence="8 11" id="KW-0472">Membrane</keyword>
<feature type="transmembrane region" description="Helical" evidence="11">
    <location>
        <begin position="374"/>
        <end position="400"/>
    </location>
</feature>
<dbReference type="PANTHER" id="PTHR10110:SF86">
    <property type="entry name" value="SODIUM_HYDROGEN EXCHANGER 7"/>
    <property type="match status" value="1"/>
</dbReference>
<keyword evidence="9" id="KW-0739">Sodium transport</keyword>
<feature type="transmembrane region" description="Helical" evidence="11">
    <location>
        <begin position="114"/>
        <end position="137"/>
    </location>
</feature>
<feature type="transmembrane region" description="Helical" evidence="11">
    <location>
        <begin position="682"/>
        <end position="703"/>
    </location>
</feature>
<dbReference type="Proteomes" id="UP000267096">
    <property type="component" value="Unassembled WGS sequence"/>
</dbReference>
<keyword evidence="7" id="KW-0406">Ion transport</keyword>
<feature type="transmembrane region" description="Helical" evidence="11">
    <location>
        <begin position="752"/>
        <end position="783"/>
    </location>
</feature>
<evidence type="ECO:0000256" key="11">
    <source>
        <dbReference type="SAM" id="Phobius"/>
    </source>
</evidence>
<feature type="transmembrane region" description="Helical" evidence="11">
    <location>
        <begin position="30"/>
        <end position="47"/>
    </location>
</feature>
<keyword evidence="3" id="KW-1003">Cell membrane</keyword>
<evidence type="ECO:0000256" key="6">
    <source>
        <dbReference type="ARBA" id="ARBA00023053"/>
    </source>
</evidence>
<proteinExistence type="predicted"/>
<dbReference type="OrthoDB" id="441412at2759"/>
<dbReference type="GO" id="GO:0015386">
    <property type="term" value="F:potassium:proton antiporter activity"/>
    <property type="evidence" value="ECO:0007669"/>
    <property type="project" value="TreeGrafter"/>
</dbReference>
<keyword evidence="14" id="KW-1185">Reference proteome</keyword>
<evidence type="ECO:0000256" key="1">
    <source>
        <dbReference type="ARBA" id="ARBA00004651"/>
    </source>
</evidence>
<keyword evidence="2" id="KW-0813">Transport</keyword>
<protein>
    <recommendedName>
        <fullName evidence="12">Cation/H+ exchanger transmembrane domain-containing protein</fullName>
    </recommendedName>
</protein>
<feature type="compositionally biased region" description="Polar residues" evidence="10">
    <location>
        <begin position="1384"/>
        <end position="1393"/>
    </location>
</feature>
<evidence type="ECO:0000256" key="10">
    <source>
        <dbReference type="SAM" id="MobiDB-lite"/>
    </source>
</evidence>
<feature type="transmembrane region" description="Helical" evidence="11">
    <location>
        <begin position="795"/>
        <end position="814"/>
    </location>
</feature>
<keyword evidence="5 11" id="KW-1133">Transmembrane helix</keyword>
<evidence type="ECO:0000259" key="12">
    <source>
        <dbReference type="Pfam" id="PF00999"/>
    </source>
</evidence>
<feature type="transmembrane region" description="Helical" evidence="11">
    <location>
        <begin position="54"/>
        <end position="73"/>
    </location>
</feature>
<evidence type="ECO:0000256" key="4">
    <source>
        <dbReference type="ARBA" id="ARBA00022692"/>
    </source>
</evidence>
<evidence type="ECO:0000313" key="13">
    <source>
        <dbReference type="EMBL" id="VDK45914.1"/>
    </source>
</evidence>
<sequence>MMEAFVFPVLALIAGLLLDATNERIRFLHIPNTILIFMFSLFVRYVFISSSQMLILHSILHAFLPLSLIEIVNKNYTWKTMDAEHIVQILLPPMIFESAFKINSHLFFRKLKLLFALTTFVYISTMVTYAAFTFPILRITDDCSIFTNPLTAIEMLIALSGRSKFSRDSGSLFFQRRSQVLMLSSILAATDPIAVVAILEEIGAPQRLRIIIEGESLLNDGLSIFAYSICASYVKAESKQELPDEKWYHLAFMCANCIILSPLIGILFAQFVVRVIRIAIRDNKKIQVFLVVTVYIMWFLGEYINGSPAVLIVFYGVMLNYMREELEPSTVEMALQMWASFGYWANCVIFTFGGYSIGSLLFKSVILKMNVTHLLISGILLYPFSVVARMLAIAVFKYLWESVETQHRLYDSDCVLLAYGGLKGALALLLAHDFTRTVQGDIVCERIGQKVVLYCSAAVSLCLLIQGMTFSLLTKREGTNHRSRFIKDSEKNLENHLNNELRIEMEKMHRRSELYLTEANWKVVNERIEANVFKGFTLGLGSQSRVQTSEECSAHTETLEELNKNEENRDICAGYYSILLARVNDMWARGALSGSAAHIMIQLLEHGIDEEKLDLDDFKEHLHISKLNCFQRFLLKLFSFIEKWIDKDTLLNRFCQWSDPFLKETMPRDVTVVQPLRDKERWLLFSALICVIHSVLLTFALYHKMESHLRYSVLVVTFFILMVFLIEELFYFHRFRKPLHRMELSRYGMRCFWFISRFAAEMCYCAVCGALILGVTITITLLLTKHSNGDCVSLMATWNVTPICAFARITAFLFHTALCVLKLIRATPLLVFILYEAVYVQSLLRVRVELSALYSLQYLLSQPPVTFHLFPDNAFKVALVEQKYLNKIVDALIRKTMKKNKQILDLVPSIKTRQAIRMASHALHNTVVSLNSQGLIHEESMLVWERSLKRLRDDGDRLILAPDTDIHDVLECVHWIESLDVRKRPSIINKIADYFETAVSLFLPYDHQIHTYGSKMFFIRKGICRITETSSTAIGSVHRHEYYVHQGRFIGERNLLKNKNFKEESIKKPQVVYQTTTDCHLIEVDESMMEWIRNADRDIIRIISTKEQRRRIVYELKEHNQLFSLMTIEDFDKLFKLCARFIKSQERLEIDAGKKLFVGWRTLVCSVEPLSAFNDHYQVIGPASVLLRPVGVDDGMVLLTDNVHSSDQATSDEPESNLSLSLNDSEIKKAPKKVDVKRATIEQSKQVNILILSCRSTHVSCKLESLKKITQYELNADVTQYDSSQSSRRTQKMAVTQSELRNTEKTLQTETVQKTDATVVDTATKASVVVTLIQKHSPRTSRLHSLISQLKQVSDETQMINDERKQPKSSKPLSEVDRDDELRTASSKRSNASEAKVELSASDGAHLVTSTPIQSQSISATQSPHPPK</sequence>
<name>A0A3P6RMJ6_ANISI</name>
<comment type="subcellular location">
    <subcellularLocation>
        <location evidence="1">Cell membrane</location>
        <topology evidence="1">Multi-pass membrane protein</topology>
    </subcellularLocation>
</comment>
<gene>
    <name evidence="13" type="ORF">ASIM_LOCUS11830</name>
</gene>
<dbReference type="Pfam" id="PF00999">
    <property type="entry name" value="Na_H_Exchanger"/>
    <property type="match status" value="1"/>
</dbReference>
<evidence type="ECO:0000256" key="7">
    <source>
        <dbReference type="ARBA" id="ARBA00023065"/>
    </source>
</evidence>
<feature type="transmembrane region" description="Helical" evidence="11">
    <location>
        <begin position="288"/>
        <end position="321"/>
    </location>
</feature>
<dbReference type="InterPro" id="IPR018422">
    <property type="entry name" value="Cation/H_exchanger_CPA1"/>
</dbReference>